<dbReference type="Gene3D" id="1.10.357.10">
    <property type="entry name" value="Tetracycline Repressor, domain 2"/>
    <property type="match status" value="1"/>
</dbReference>
<dbReference type="AlphaFoldDB" id="A0A8J3I7X0"/>
<keyword evidence="7" id="KW-1185">Reference proteome</keyword>
<reference evidence="6" key="1">
    <citation type="submission" date="2020-10" db="EMBL/GenBank/DDBJ databases">
        <title>Taxonomic study of unclassified bacteria belonging to the class Ktedonobacteria.</title>
        <authorList>
            <person name="Yabe S."/>
            <person name="Wang C.M."/>
            <person name="Zheng Y."/>
            <person name="Sakai Y."/>
            <person name="Cavaletti L."/>
            <person name="Monciardini P."/>
            <person name="Donadio S."/>
        </authorList>
    </citation>
    <scope>NUCLEOTIDE SEQUENCE</scope>
    <source>
        <strain evidence="6">SOSP1-1</strain>
    </source>
</reference>
<keyword evidence="3" id="KW-0804">Transcription</keyword>
<dbReference type="SUPFAM" id="SSF48498">
    <property type="entry name" value="Tetracyclin repressor-like, C-terminal domain"/>
    <property type="match status" value="1"/>
</dbReference>
<dbReference type="Pfam" id="PF00440">
    <property type="entry name" value="TetR_N"/>
    <property type="match status" value="1"/>
</dbReference>
<accession>A0A8J3I7X0</accession>
<sequence>MVRTVNEQEYIQRRNAILDATSRLLLSRGYEQMTILDIVEDLQISKGAFYHYFDSKQAAFSALLERMGQELDRHLLPLSQNPALPALEKLQRFFDALASWKQERLSVLLAVTRGWYSDENALVRSHLRRERRKHLTPLLAAIIREGCQQGIFRTEEPLEIGEVVVSLMLDLGDALAEVLLGGRPGKEMVQRLERTLDAYTQTLLRALEVPPGSLQLVDPKLIKQWQLEAQNGAV</sequence>
<dbReference type="PANTHER" id="PTHR30055">
    <property type="entry name" value="HTH-TYPE TRANSCRIPTIONAL REGULATOR RUTR"/>
    <property type="match status" value="1"/>
</dbReference>
<dbReference type="PRINTS" id="PR00455">
    <property type="entry name" value="HTHTETR"/>
</dbReference>
<proteinExistence type="predicted"/>
<evidence type="ECO:0000256" key="3">
    <source>
        <dbReference type="ARBA" id="ARBA00023163"/>
    </source>
</evidence>
<evidence type="ECO:0000256" key="1">
    <source>
        <dbReference type="ARBA" id="ARBA00023015"/>
    </source>
</evidence>
<dbReference type="InterPro" id="IPR009057">
    <property type="entry name" value="Homeodomain-like_sf"/>
</dbReference>
<dbReference type="SUPFAM" id="SSF46689">
    <property type="entry name" value="Homeodomain-like"/>
    <property type="match status" value="1"/>
</dbReference>
<evidence type="ECO:0000259" key="5">
    <source>
        <dbReference type="PROSITE" id="PS50977"/>
    </source>
</evidence>
<feature type="DNA-binding region" description="H-T-H motif" evidence="4">
    <location>
        <begin position="34"/>
        <end position="53"/>
    </location>
</feature>
<dbReference type="EMBL" id="BNJF01000004">
    <property type="protein sequence ID" value="GHO48773.1"/>
    <property type="molecule type" value="Genomic_DNA"/>
</dbReference>
<name>A0A8J3I7X0_9CHLR</name>
<dbReference type="Proteomes" id="UP000612362">
    <property type="component" value="Unassembled WGS sequence"/>
</dbReference>
<evidence type="ECO:0000256" key="4">
    <source>
        <dbReference type="PROSITE-ProRule" id="PRU00335"/>
    </source>
</evidence>
<evidence type="ECO:0000313" key="7">
    <source>
        <dbReference type="Proteomes" id="UP000612362"/>
    </source>
</evidence>
<dbReference type="RefSeq" id="WP_220197950.1">
    <property type="nucleotide sequence ID" value="NZ_BNJF01000004.1"/>
</dbReference>
<dbReference type="InterPro" id="IPR050109">
    <property type="entry name" value="HTH-type_TetR-like_transc_reg"/>
</dbReference>
<dbReference type="PANTHER" id="PTHR30055:SF234">
    <property type="entry name" value="HTH-TYPE TRANSCRIPTIONAL REGULATOR BETI"/>
    <property type="match status" value="1"/>
</dbReference>
<organism evidence="6 7">
    <name type="scientific">Ktedonospora formicarum</name>
    <dbReference type="NCBI Taxonomy" id="2778364"/>
    <lineage>
        <taxon>Bacteria</taxon>
        <taxon>Bacillati</taxon>
        <taxon>Chloroflexota</taxon>
        <taxon>Ktedonobacteria</taxon>
        <taxon>Ktedonobacterales</taxon>
        <taxon>Ktedonobacteraceae</taxon>
        <taxon>Ktedonospora</taxon>
    </lineage>
</organism>
<dbReference type="PROSITE" id="PS50977">
    <property type="entry name" value="HTH_TETR_2"/>
    <property type="match status" value="1"/>
</dbReference>
<evidence type="ECO:0000256" key="2">
    <source>
        <dbReference type="ARBA" id="ARBA00023125"/>
    </source>
</evidence>
<dbReference type="GO" id="GO:0000976">
    <property type="term" value="F:transcription cis-regulatory region binding"/>
    <property type="evidence" value="ECO:0007669"/>
    <property type="project" value="TreeGrafter"/>
</dbReference>
<protein>
    <submittedName>
        <fullName evidence="6">TetR family transcriptional regulator</fullName>
    </submittedName>
</protein>
<gene>
    <name evidence="6" type="ORF">KSX_69360</name>
</gene>
<dbReference type="InterPro" id="IPR001647">
    <property type="entry name" value="HTH_TetR"/>
</dbReference>
<evidence type="ECO:0000313" key="6">
    <source>
        <dbReference type="EMBL" id="GHO48773.1"/>
    </source>
</evidence>
<comment type="caution">
    <text evidence="6">The sequence shown here is derived from an EMBL/GenBank/DDBJ whole genome shotgun (WGS) entry which is preliminary data.</text>
</comment>
<keyword evidence="2 4" id="KW-0238">DNA-binding</keyword>
<dbReference type="InterPro" id="IPR036271">
    <property type="entry name" value="Tet_transcr_reg_TetR-rel_C_sf"/>
</dbReference>
<dbReference type="GO" id="GO:0003700">
    <property type="term" value="F:DNA-binding transcription factor activity"/>
    <property type="evidence" value="ECO:0007669"/>
    <property type="project" value="TreeGrafter"/>
</dbReference>
<keyword evidence="1" id="KW-0805">Transcription regulation</keyword>
<feature type="domain" description="HTH tetR-type" evidence="5">
    <location>
        <begin position="11"/>
        <end position="71"/>
    </location>
</feature>